<protein>
    <submittedName>
        <fullName evidence="1">Uncharacterized protein</fullName>
    </submittedName>
</protein>
<gene>
    <name evidence="1" type="ORF">BKG76_03735</name>
</gene>
<comment type="caution">
    <text evidence="1">The sequence shown here is derived from an EMBL/GenBank/DDBJ whole genome shotgun (WGS) entry which is preliminary data.</text>
</comment>
<dbReference type="Proteomes" id="UP000179616">
    <property type="component" value="Unassembled WGS sequence"/>
</dbReference>
<reference evidence="1 2" key="1">
    <citation type="submission" date="2016-10" db="EMBL/GenBank/DDBJ databases">
        <title>Evaluation of Human, Veterinary and Environmental Mycobacterium chelonae Isolates by Core Genome Phylogenomic Analysis, Targeted Gene Comparison, and Anti-microbial Susceptibility Patterns: A Tale of Mistaken Identities.</title>
        <authorList>
            <person name="Fogelson S.B."/>
            <person name="Camus A.C."/>
            <person name="Lorenz W."/>
            <person name="Vasireddy R."/>
            <person name="Vasireddy S."/>
            <person name="Smith T."/>
            <person name="Brown-Elliott B.A."/>
            <person name="Wallace R.J.Jr."/>
            <person name="Hasan N.A."/>
            <person name="Reischl U."/>
            <person name="Sanchez S."/>
        </authorList>
    </citation>
    <scope>NUCLEOTIDE SEQUENCE [LARGE SCALE GENOMIC DNA]</scope>
    <source>
        <strain evidence="1 2">1559</strain>
    </source>
</reference>
<organism evidence="1 2">
    <name type="scientific">Mycobacteroides franklinii</name>
    <dbReference type="NCBI Taxonomy" id="948102"/>
    <lineage>
        <taxon>Bacteria</taxon>
        <taxon>Bacillati</taxon>
        <taxon>Actinomycetota</taxon>
        <taxon>Actinomycetes</taxon>
        <taxon>Mycobacteriales</taxon>
        <taxon>Mycobacteriaceae</taxon>
        <taxon>Mycobacteroides</taxon>
    </lineage>
</organism>
<proteinExistence type="predicted"/>
<sequence>MRGCLWNGKNGQVRVYAFDGTIQRWQKAQQRNFDRMEPTQFGDREGLVAHKAPDQVPGCTVLLPSQSGIAGVMTLPSVALEDQGADMCPFATQIMTTIEPRIP</sequence>
<name>A0A1S1LAV4_9MYCO</name>
<accession>A0A1S1LAV4</accession>
<evidence type="ECO:0000313" key="2">
    <source>
        <dbReference type="Proteomes" id="UP000179616"/>
    </source>
</evidence>
<dbReference type="EMBL" id="MLIK01000004">
    <property type="protein sequence ID" value="OHU31424.1"/>
    <property type="molecule type" value="Genomic_DNA"/>
</dbReference>
<dbReference type="AlphaFoldDB" id="A0A1S1LAV4"/>
<dbReference type="STRING" id="948102.BKG76_03735"/>
<evidence type="ECO:0000313" key="1">
    <source>
        <dbReference type="EMBL" id="OHU31424.1"/>
    </source>
</evidence>